<gene>
    <name evidence="1" type="ORF">O6H91_17G077400</name>
</gene>
<name>A0ACC2B8C3_DIPCM</name>
<organism evidence="1 2">
    <name type="scientific">Diphasiastrum complanatum</name>
    <name type="common">Issler's clubmoss</name>
    <name type="synonym">Lycopodium complanatum</name>
    <dbReference type="NCBI Taxonomy" id="34168"/>
    <lineage>
        <taxon>Eukaryota</taxon>
        <taxon>Viridiplantae</taxon>
        <taxon>Streptophyta</taxon>
        <taxon>Embryophyta</taxon>
        <taxon>Tracheophyta</taxon>
        <taxon>Lycopodiopsida</taxon>
        <taxon>Lycopodiales</taxon>
        <taxon>Lycopodiaceae</taxon>
        <taxon>Lycopodioideae</taxon>
        <taxon>Diphasiastrum</taxon>
    </lineage>
</organism>
<protein>
    <submittedName>
        <fullName evidence="1">Uncharacterized protein</fullName>
    </submittedName>
</protein>
<reference evidence="2" key="1">
    <citation type="journal article" date="2024" name="Proc. Natl. Acad. Sci. U.S.A.">
        <title>Extraordinary preservation of gene collinearity over three hundred million years revealed in homosporous lycophytes.</title>
        <authorList>
            <person name="Li C."/>
            <person name="Wickell D."/>
            <person name="Kuo L.Y."/>
            <person name="Chen X."/>
            <person name="Nie B."/>
            <person name="Liao X."/>
            <person name="Peng D."/>
            <person name="Ji J."/>
            <person name="Jenkins J."/>
            <person name="Williams M."/>
            <person name="Shu S."/>
            <person name="Plott C."/>
            <person name="Barry K."/>
            <person name="Rajasekar S."/>
            <person name="Grimwood J."/>
            <person name="Han X."/>
            <person name="Sun S."/>
            <person name="Hou Z."/>
            <person name="He W."/>
            <person name="Dai G."/>
            <person name="Sun C."/>
            <person name="Schmutz J."/>
            <person name="Leebens-Mack J.H."/>
            <person name="Li F.W."/>
            <person name="Wang L."/>
        </authorList>
    </citation>
    <scope>NUCLEOTIDE SEQUENCE [LARGE SCALE GENOMIC DNA]</scope>
    <source>
        <strain evidence="2">cv. PW_Plant_1</strain>
    </source>
</reference>
<dbReference type="EMBL" id="CM055108">
    <property type="protein sequence ID" value="KAJ7526005.1"/>
    <property type="molecule type" value="Genomic_DNA"/>
</dbReference>
<dbReference type="Proteomes" id="UP001162992">
    <property type="component" value="Chromosome 17"/>
</dbReference>
<evidence type="ECO:0000313" key="2">
    <source>
        <dbReference type="Proteomes" id="UP001162992"/>
    </source>
</evidence>
<keyword evidence="2" id="KW-1185">Reference proteome</keyword>
<sequence length="84" mass="9482">MLSYPLMEAGYVPNTNFVLRDVENEGEERLLSFHSERLAIALGLINLSCGQRIRIIKISRVCDDNHNAISWGGSLSEMSQLKEM</sequence>
<accession>A0ACC2B8C3</accession>
<evidence type="ECO:0000313" key="1">
    <source>
        <dbReference type="EMBL" id="KAJ7526005.1"/>
    </source>
</evidence>
<comment type="caution">
    <text evidence="1">The sequence shown here is derived from an EMBL/GenBank/DDBJ whole genome shotgun (WGS) entry which is preliminary data.</text>
</comment>
<proteinExistence type="predicted"/>